<evidence type="ECO:0000256" key="7">
    <source>
        <dbReference type="ARBA" id="ARBA00022729"/>
    </source>
</evidence>
<keyword evidence="6" id="KW-0812">Transmembrane</keyword>
<dbReference type="InterPro" id="IPR049712">
    <property type="entry name" value="Poly_export"/>
</dbReference>
<evidence type="ECO:0000256" key="10">
    <source>
        <dbReference type="ARBA" id="ARBA00023114"/>
    </source>
</evidence>
<dbReference type="GO" id="GO:0046930">
    <property type="term" value="C:pore complex"/>
    <property type="evidence" value="ECO:0007669"/>
    <property type="project" value="UniProtKB-KW"/>
</dbReference>
<reference evidence="20 21" key="1">
    <citation type="submission" date="2022-12" db="EMBL/GenBank/DDBJ databases">
        <title>Dasania phycosphaerae sp. nov., isolated from particulate material of the south coast of Korea.</title>
        <authorList>
            <person name="Jiang Y."/>
        </authorList>
    </citation>
    <scope>NUCLEOTIDE SEQUENCE [LARGE SCALE GENOMIC DNA]</scope>
    <source>
        <strain evidence="20 21">GY-19</strain>
    </source>
</reference>
<evidence type="ECO:0000256" key="1">
    <source>
        <dbReference type="ARBA" id="ARBA00004571"/>
    </source>
</evidence>
<evidence type="ECO:0000256" key="15">
    <source>
        <dbReference type="SAM" id="Coils"/>
    </source>
</evidence>
<feature type="chain" id="PRO_5039926617" evidence="16">
    <location>
        <begin position="31"/>
        <end position="826"/>
    </location>
</feature>
<keyword evidence="21" id="KW-1185">Reference proteome</keyword>
<organism evidence="20 21">
    <name type="scientific">Dasania phycosphaerae</name>
    <dbReference type="NCBI Taxonomy" id="2950436"/>
    <lineage>
        <taxon>Bacteria</taxon>
        <taxon>Pseudomonadati</taxon>
        <taxon>Pseudomonadota</taxon>
        <taxon>Gammaproteobacteria</taxon>
        <taxon>Cellvibrionales</taxon>
        <taxon>Spongiibacteraceae</taxon>
        <taxon>Dasania</taxon>
    </lineage>
</organism>
<dbReference type="AlphaFoldDB" id="A0A9J6RPB5"/>
<dbReference type="Pfam" id="PF10531">
    <property type="entry name" value="SLBB"/>
    <property type="match status" value="3"/>
</dbReference>
<accession>A0A9J6RPB5</accession>
<feature type="domain" description="Soluble ligand binding" evidence="18">
    <location>
        <begin position="587"/>
        <end position="619"/>
    </location>
</feature>
<comment type="caution">
    <text evidence="20">The sequence shown here is derived from an EMBL/GenBank/DDBJ whole genome shotgun (WGS) entry which is preliminary data.</text>
</comment>
<protein>
    <submittedName>
        <fullName evidence="20">SLBB domain-containing protein</fullName>
    </submittedName>
</protein>
<evidence type="ECO:0000256" key="12">
    <source>
        <dbReference type="ARBA" id="ARBA00023139"/>
    </source>
</evidence>
<dbReference type="Proteomes" id="UP001069090">
    <property type="component" value="Unassembled WGS sequence"/>
</dbReference>
<feature type="domain" description="SLBB" evidence="19">
    <location>
        <begin position="216"/>
        <end position="293"/>
    </location>
</feature>
<comment type="subcellular location">
    <subcellularLocation>
        <location evidence="1">Cell outer membrane</location>
        <topology evidence="1">Multi-pass membrane protein</topology>
    </subcellularLocation>
</comment>
<evidence type="ECO:0000313" key="20">
    <source>
        <dbReference type="EMBL" id="MCZ0866178.1"/>
    </source>
</evidence>
<evidence type="ECO:0000259" key="17">
    <source>
        <dbReference type="Pfam" id="PF02563"/>
    </source>
</evidence>
<feature type="domain" description="Polysaccharide export protein N-terminal" evidence="17">
    <location>
        <begin position="137"/>
        <end position="202"/>
    </location>
</feature>
<keyword evidence="10" id="KW-0626">Porin</keyword>
<evidence type="ECO:0000256" key="9">
    <source>
        <dbReference type="ARBA" id="ARBA00023065"/>
    </source>
</evidence>
<dbReference type="GO" id="GO:0009279">
    <property type="term" value="C:cell outer membrane"/>
    <property type="evidence" value="ECO:0007669"/>
    <property type="project" value="UniProtKB-SubCell"/>
</dbReference>
<keyword evidence="5" id="KW-0762">Sugar transport</keyword>
<keyword evidence="11" id="KW-0472">Membrane</keyword>
<keyword evidence="3" id="KW-0813">Transport</keyword>
<name>A0A9J6RPB5_9GAMM</name>
<dbReference type="RefSeq" id="WP_258332344.1">
    <property type="nucleotide sequence ID" value="NZ_JAPTGG010000011.1"/>
</dbReference>
<dbReference type="GO" id="GO:0015159">
    <property type="term" value="F:polysaccharide transmembrane transporter activity"/>
    <property type="evidence" value="ECO:0007669"/>
    <property type="project" value="InterPro"/>
</dbReference>
<evidence type="ECO:0000256" key="14">
    <source>
        <dbReference type="ARBA" id="ARBA00023288"/>
    </source>
</evidence>
<keyword evidence="12" id="KW-0564">Palmitate</keyword>
<dbReference type="PANTHER" id="PTHR33619">
    <property type="entry name" value="POLYSACCHARIDE EXPORT PROTEIN GFCE-RELATED"/>
    <property type="match status" value="1"/>
</dbReference>
<sequence length="826" mass="90232">MNLHFSALIKTITLAAALVTATLTATATMAVTPSAAQIQQFKNLPPAQQQALAKQYGINLSDLGISNTLPQPSFEQSYNANLQASTGPEIPEANSPAHASTTLDQALLNEPALQPFGYDLFDNNPLGLAPAADIPIPDNYVMGPGDNLVVQLYGKENGSYALTINREGDIQFPEIGPISIAGLSFTEAKKLLQQTVEQQMIGVRISTTMGSLRSIRVFILGDARNPGSYTVSSLATMTNALLLSGGVETIGSLRNIQLKRQGKIVTTLDLYDLLLHGDTSKDARLLPGDVIFIPPVGKTVGVEGEVRRPALYELKNETTAQQAIQLAGGFLPTAYPQASRIERINQLGSRTILDVNLEQSQGLQTRLRDADVLQVFSVLETVEDVVMVEGHIKRPGGFAFKTGQRFTDIVRSVHDLLPNPDLNAALIIREQQPTRQITTLLFSPAKAFAQPTSDANPKLQARDKLVFFNYQDNRTELLADTVKQLNLQANNLQRRQVTTINGSVRFPGIYPLTVGMNAQDLITLAGGLSDRAYSIEAEITRYQFSDSQQQSIMHLTVDLTQPAATALIAEDYLRIKHMPNWVGTETVTIEGEVAFPGTYTIQRGETLSQVIKRAGGLNEYAFVNAAVFTREQLRINEASRLKELEAKLEADIANSNIEAQNSNEKTALEDAEQLLDKLQNSKATGRMVIDLAQIMAQPDISDVILKNGDKLTVPRYRQAVTVIGEVQFATSHIYAKDLNVEDYIASSGNTTQKADEDRIYIVKANGSVFLPSSSSWFSHNKNNGVEPGDTIVVPYDSDRMKPLPFWSTVSQIFYQIALGAAAVNSF</sequence>
<evidence type="ECO:0000256" key="6">
    <source>
        <dbReference type="ARBA" id="ARBA00022692"/>
    </source>
</evidence>
<keyword evidence="4" id="KW-1134">Transmembrane beta strand</keyword>
<evidence type="ECO:0000256" key="5">
    <source>
        <dbReference type="ARBA" id="ARBA00022597"/>
    </source>
</evidence>
<gene>
    <name evidence="20" type="ORF">O0V09_13290</name>
</gene>
<evidence type="ECO:0000259" key="19">
    <source>
        <dbReference type="Pfam" id="PF22461"/>
    </source>
</evidence>
<evidence type="ECO:0000256" key="11">
    <source>
        <dbReference type="ARBA" id="ARBA00023136"/>
    </source>
</evidence>
<dbReference type="InterPro" id="IPR003715">
    <property type="entry name" value="Poly_export_N"/>
</dbReference>
<dbReference type="Gene3D" id="3.10.560.10">
    <property type="entry name" value="Outer membrane lipoprotein wza domain like"/>
    <property type="match status" value="5"/>
</dbReference>
<dbReference type="Pfam" id="PF22461">
    <property type="entry name" value="SLBB_2"/>
    <property type="match status" value="1"/>
</dbReference>
<evidence type="ECO:0000313" key="21">
    <source>
        <dbReference type="Proteomes" id="UP001069090"/>
    </source>
</evidence>
<comment type="similarity">
    <text evidence="2">Belongs to the BexD/CtrA/VexA family.</text>
</comment>
<evidence type="ECO:0000256" key="4">
    <source>
        <dbReference type="ARBA" id="ARBA00022452"/>
    </source>
</evidence>
<keyword evidence="13" id="KW-0998">Cell outer membrane</keyword>
<evidence type="ECO:0000256" key="13">
    <source>
        <dbReference type="ARBA" id="ARBA00023237"/>
    </source>
</evidence>
<keyword evidence="7 16" id="KW-0732">Signal</keyword>
<dbReference type="EMBL" id="JAPTGG010000011">
    <property type="protein sequence ID" value="MCZ0866178.1"/>
    <property type="molecule type" value="Genomic_DNA"/>
</dbReference>
<dbReference type="PANTHER" id="PTHR33619:SF3">
    <property type="entry name" value="POLYSACCHARIDE EXPORT PROTEIN GFCE-RELATED"/>
    <property type="match status" value="1"/>
</dbReference>
<proteinExistence type="inferred from homology"/>
<evidence type="ECO:0000259" key="18">
    <source>
        <dbReference type="Pfam" id="PF10531"/>
    </source>
</evidence>
<dbReference type="GO" id="GO:0015288">
    <property type="term" value="F:porin activity"/>
    <property type="evidence" value="ECO:0007669"/>
    <property type="project" value="UniProtKB-KW"/>
</dbReference>
<evidence type="ECO:0000256" key="8">
    <source>
        <dbReference type="ARBA" id="ARBA00023047"/>
    </source>
</evidence>
<keyword evidence="9" id="KW-0406">Ion transport</keyword>
<feature type="coiled-coil region" evidence="15">
    <location>
        <begin position="638"/>
        <end position="681"/>
    </location>
</feature>
<keyword evidence="8" id="KW-0625">Polysaccharide transport</keyword>
<feature type="domain" description="Soluble ligand binding" evidence="18">
    <location>
        <begin position="497"/>
        <end position="533"/>
    </location>
</feature>
<evidence type="ECO:0000256" key="3">
    <source>
        <dbReference type="ARBA" id="ARBA00022448"/>
    </source>
</evidence>
<dbReference type="GO" id="GO:0006811">
    <property type="term" value="P:monoatomic ion transport"/>
    <property type="evidence" value="ECO:0007669"/>
    <property type="project" value="UniProtKB-KW"/>
</dbReference>
<evidence type="ECO:0000256" key="16">
    <source>
        <dbReference type="SAM" id="SignalP"/>
    </source>
</evidence>
<keyword evidence="14" id="KW-0449">Lipoprotein</keyword>
<feature type="domain" description="Soluble ligand binding" evidence="18">
    <location>
        <begin position="300"/>
        <end position="348"/>
    </location>
</feature>
<dbReference type="Pfam" id="PF02563">
    <property type="entry name" value="Poly_export"/>
    <property type="match status" value="1"/>
</dbReference>
<feature type="signal peptide" evidence="16">
    <location>
        <begin position="1"/>
        <end position="30"/>
    </location>
</feature>
<keyword evidence="15" id="KW-0175">Coiled coil</keyword>
<dbReference type="InterPro" id="IPR054765">
    <property type="entry name" value="SLBB_dom"/>
</dbReference>
<dbReference type="InterPro" id="IPR019554">
    <property type="entry name" value="Soluble_ligand-bd"/>
</dbReference>
<evidence type="ECO:0000256" key="2">
    <source>
        <dbReference type="ARBA" id="ARBA00009450"/>
    </source>
</evidence>